<dbReference type="Proteomes" id="UP000235050">
    <property type="component" value="Unassembled WGS sequence"/>
</dbReference>
<organism evidence="1 2">
    <name type="scientific">Bifidobacterium margollesii</name>
    <dbReference type="NCBI Taxonomy" id="2020964"/>
    <lineage>
        <taxon>Bacteria</taxon>
        <taxon>Bacillati</taxon>
        <taxon>Actinomycetota</taxon>
        <taxon>Actinomycetes</taxon>
        <taxon>Bifidobacteriales</taxon>
        <taxon>Bifidobacteriaceae</taxon>
        <taxon>Bifidobacterium</taxon>
    </lineage>
</organism>
<gene>
    <name evidence="1" type="ORF">Uis1B_1941</name>
</gene>
<protein>
    <submittedName>
        <fullName evidence="1">Uncharacterized protein</fullName>
    </submittedName>
</protein>
<reference evidence="1 2" key="1">
    <citation type="submission" date="2017-07" db="EMBL/GenBank/DDBJ databases">
        <title>Bifidobacterium novel species.</title>
        <authorList>
            <person name="Lugli G.A."/>
            <person name="Milani C."/>
            <person name="Duranti S."/>
            <person name="Mangifesta M."/>
        </authorList>
    </citation>
    <scope>NUCLEOTIDE SEQUENCE [LARGE SCALE GENOMIC DNA]</scope>
    <source>
        <strain evidence="2">Uis1B</strain>
    </source>
</reference>
<name>A0A2N5J7V2_9BIFI</name>
<sequence length="191" mass="21075">MIGEIITQILNDPRVQASLRQTVRHAGARLIGLADKAKSYISNAWATRGAETDSHAGKATAMVKTSTDATDINGENIEGEIVPDESVTMTSDEFAARQEEARRLRIFMASMRERLAQVRHDLDHAVITPEEAGKETTRITQRLMRELPASQSLELENGCRASGIDLHAMIDGSPIDRNAEVHRNGNVHHDK</sequence>
<comment type="caution">
    <text evidence="1">The sequence shown here is derived from an EMBL/GenBank/DDBJ whole genome shotgun (WGS) entry which is preliminary data.</text>
</comment>
<dbReference type="AlphaFoldDB" id="A0A2N5J7V2"/>
<evidence type="ECO:0000313" key="1">
    <source>
        <dbReference type="EMBL" id="PLS30271.1"/>
    </source>
</evidence>
<accession>A0A2N5J7V2</accession>
<keyword evidence="2" id="KW-1185">Reference proteome</keyword>
<proteinExistence type="predicted"/>
<evidence type="ECO:0000313" key="2">
    <source>
        <dbReference type="Proteomes" id="UP000235050"/>
    </source>
</evidence>
<dbReference type="EMBL" id="NMWU01000037">
    <property type="protein sequence ID" value="PLS30271.1"/>
    <property type="molecule type" value="Genomic_DNA"/>
</dbReference>